<evidence type="ECO:0000313" key="3">
    <source>
        <dbReference type="Proteomes" id="UP000320390"/>
    </source>
</evidence>
<organism evidence="2 3">
    <name type="scientific">Saltatorellus ferox</name>
    <dbReference type="NCBI Taxonomy" id="2528018"/>
    <lineage>
        <taxon>Bacteria</taxon>
        <taxon>Pseudomonadati</taxon>
        <taxon>Planctomycetota</taxon>
        <taxon>Planctomycetia</taxon>
        <taxon>Planctomycetia incertae sedis</taxon>
        <taxon>Saltatorellus</taxon>
    </lineage>
</organism>
<sequence length="401" mass="42640" precursor="true">MKSLSLLACALCMTSSSMAQQQQVTAWGIVDLAPGSQPPIRASSIPTLGQLFPMSPLLNVDALGNVGIGTTTPQGALEVLGQSHGASFRVVDSPGSAGTQLVSAHVSSTGQGLQARFSGPGTGYIDIGQDGGGSFVIEGNDVPRFVVAQNGKMAGGAPIYNNVQMSLGSDLEYVLYGDNQNTTSSFSTGVFGTISTIGNAVFGAGVWGQSMDPNRVAVFAEGDFRATGTKSFVQPHPTDAARQIHFVCLEGNESGTYFRGKTLVTGGTATVQVPEEFRLVSERENLTVQLTAMGNARVWLESYDLNEIVIGSTGDVEVHYMVNGVRLGYSDHQAIERNTAYVPRDERPFGTQYPKEIREMLVRNGTLNEDFTPNRDTAARLGWQLDIGPVATNAHEALARR</sequence>
<name>A0A518EXS0_9BACT</name>
<proteinExistence type="predicted"/>
<evidence type="ECO:0000313" key="2">
    <source>
        <dbReference type="EMBL" id="QDV08878.1"/>
    </source>
</evidence>
<dbReference type="Proteomes" id="UP000320390">
    <property type="component" value="Chromosome"/>
</dbReference>
<dbReference type="AlphaFoldDB" id="A0A518EXS0"/>
<dbReference type="OrthoDB" id="946948at2"/>
<gene>
    <name evidence="2" type="ORF">Poly30_44330</name>
</gene>
<keyword evidence="1" id="KW-0732">Signal</keyword>
<evidence type="ECO:0000256" key="1">
    <source>
        <dbReference type="SAM" id="SignalP"/>
    </source>
</evidence>
<feature type="chain" id="PRO_5022016380" evidence="1">
    <location>
        <begin position="20"/>
        <end position="401"/>
    </location>
</feature>
<keyword evidence="3" id="KW-1185">Reference proteome</keyword>
<protein>
    <submittedName>
        <fullName evidence="2">Uncharacterized protein</fullName>
    </submittedName>
</protein>
<feature type="signal peptide" evidence="1">
    <location>
        <begin position="1"/>
        <end position="19"/>
    </location>
</feature>
<reference evidence="2 3" key="1">
    <citation type="submission" date="2019-02" db="EMBL/GenBank/DDBJ databases">
        <title>Deep-cultivation of Planctomycetes and their phenomic and genomic characterization uncovers novel biology.</title>
        <authorList>
            <person name="Wiegand S."/>
            <person name="Jogler M."/>
            <person name="Boedeker C."/>
            <person name="Pinto D."/>
            <person name="Vollmers J."/>
            <person name="Rivas-Marin E."/>
            <person name="Kohn T."/>
            <person name="Peeters S.H."/>
            <person name="Heuer A."/>
            <person name="Rast P."/>
            <person name="Oberbeckmann S."/>
            <person name="Bunk B."/>
            <person name="Jeske O."/>
            <person name="Meyerdierks A."/>
            <person name="Storesund J.E."/>
            <person name="Kallscheuer N."/>
            <person name="Luecker S."/>
            <person name="Lage O.M."/>
            <person name="Pohl T."/>
            <person name="Merkel B.J."/>
            <person name="Hornburger P."/>
            <person name="Mueller R.-W."/>
            <person name="Bruemmer F."/>
            <person name="Labrenz M."/>
            <person name="Spormann A.M."/>
            <person name="Op den Camp H."/>
            <person name="Overmann J."/>
            <person name="Amann R."/>
            <person name="Jetten M.S.M."/>
            <person name="Mascher T."/>
            <person name="Medema M.H."/>
            <person name="Devos D.P."/>
            <person name="Kaster A.-K."/>
            <person name="Ovreas L."/>
            <person name="Rohde M."/>
            <person name="Galperin M.Y."/>
            <person name="Jogler C."/>
        </authorList>
    </citation>
    <scope>NUCLEOTIDE SEQUENCE [LARGE SCALE GENOMIC DNA]</scope>
    <source>
        <strain evidence="2 3">Poly30</strain>
    </source>
</reference>
<dbReference type="EMBL" id="CP036434">
    <property type="protein sequence ID" value="QDV08878.1"/>
    <property type="molecule type" value="Genomic_DNA"/>
</dbReference>
<accession>A0A518EXS0</accession>
<dbReference type="RefSeq" id="WP_145202283.1">
    <property type="nucleotide sequence ID" value="NZ_CP036434.1"/>
</dbReference>